<evidence type="ECO:0000256" key="3">
    <source>
        <dbReference type="ARBA" id="ARBA00022801"/>
    </source>
</evidence>
<dbReference type="AlphaFoldDB" id="A0A4Y3HSL9"/>
<protein>
    <submittedName>
        <fullName evidence="6">Deacylase</fullName>
    </submittedName>
</protein>
<accession>A0A4Y3HSL9</accession>
<evidence type="ECO:0000313" key="6">
    <source>
        <dbReference type="EMBL" id="GEA50027.1"/>
    </source>
</evidence>
<dbReference type="InterPro" id="IPR055438">
    <property type="entry name" value="AstE_AspA_cat"/>
</dbReference>
<dbReference type="GO" id="GO:0016811">
    <property type="term" value="F:hydrolase activity, acting on carbon-nitrogen (but not peptide) bonds, in linear amides"/>
    <property type="evidence" value="ECO:0007669"/>
    <property type="project" value="InterPro"/>
</dbReference>
<dbReference type="GO" id="GO:0046872">
    <property type="term" value="F:metal ion binding"/>
    <property type="evidence" value="ECO:0007669"/>
    <property type="project" value="UniProtKB-KW"/>
</dbReference>
<feature type="domain" description="Succinylglutamate desuccinylase/Aspartoacylase catalytic" evidence="5">
    <location>
        <begin position="56"/>
        <end position="241"/>
    </location>
</feature>
<evidence type="ECO:0000259" key="5">
    <source>
        <dbReference type="Pfam" id="PF24827"/>
    </source>
</evidence>
<dbReference type="GO" id="GO:0016788">
    <property type="term" value="F:hydrolase activity, acting on ester bonds"/>
    <property type="evidence" value="ECO:0007669"/>
    <property type="project" value="InterPro"/>
</dbReference>
<dbReference type="RefSeq" id="WP_141344376.1">
    <property type="nucleotide sequence ID" value="NZ_BJLF01000003.1"/>
</dbReference>
<evidence type="ECO:0000313" key="7">
    <source>
        <dbReference type="Proteomes" id="UP000318717"/>
    </source>
</evidence>
<dbReference type="CDD" id="cd06251">
    <property type="entry name" value="M14_ASTE_ASPA-like"/>
    <property type="match status" value="1"/>
</dbReference>
<dbReference type="Pfam" id="PF24827">
    <property type="entry name" value="AstE_AspA_cat"/>
    <property type="match status" value="1"/>
</dbReference>
<dbReference type="PANTHER" id="PTHR37326:SF1">
    <property type="entry name" value="BLL3975 PROTEIN"/>
    <property type="match status" value="1"/>
</dbReference>
<gene>
    <name evidence="6" type="ORF">VIN01S_08310</name>
</gene>
<evidence type="ECO:0000256" key="4">
    <source>
        <dbReference type="ARBA" id="ARBA00022833"/>
    </source>
</evidence>
<keyword evidence="2" id="KW-0479">Metal-binding</keyword>
<keyword evidence="4" id="KW-0862">Zinc</keyword>
<dbReference type="InterPro" id="IPR053138">
    <property type="entry name" value="N-alpha-Ac-DABA_deacetylase"/>
</dbReference>
<dbReference type="SUPFAM" id="SSF53187">
    <property type="entry name" value="Zn-dependent exopeptidases"/>
    <property type="match status" value="1"/>
</dbReference>
<dbReference type="OrthoDB" id="9782876at2"/>
<comment type="cofactor">
    <cofactor evidence="1">
        <name>Zn(2+)</name>
        <dbReference type="ChEBI" id="CHEBI:29105"/>
    </cofactor>
</comment>
<evidence type="ECO:0000256" key="2">
    <source>
        <dbReference type="ARBA" id="ARBA00022723"/>
    </source>
</evidence>
<name>A0A4Y3HSL9_9VIBR</name>
<dbReference type="Proteomes" id="UP000318717">
    <property type="component" value="Unassembled WGS sequence"/>
</dbReference>
<dbReference type="PIRSF" id="PIRSF039012">
    <property type="entry name" value="ASP"/>
    <property type="match status" value="1"/>
</dbReference>
<dbReference type="Gene3D" id="3.40.630.10">
    <property type="entry name" value="Zn peptidases"/>
    <property type="match status" value="1"/>
</dbReference>
<dbReference type="EMBL" id="BJLF01000003">
    <property type="protein sequence ID" value="GEA50027.1"/>
    <property type="molecule type" value="Genomic_DNA"/>
</dbReference>
<proteinExistence type="predicted"/>
<comment type="caution">
    <text evidence="6">The sequence shown here is derived from an EMBL/GenBank/DDBJ whole genome shotgun (WGS) entry which is preliminary data.</text>
</comment>
<reference evidence="6 7" key="1">
    <citation type="submission" date="2019-06" db="EMBL/GenBank/DDBJ databases">
        <title>Whole genome shotgun sequence of Vibrio inusitatus NBRC 102082.</title>
        <authorList>
            <person name="Hosoyama A."/>
            <person name="Uohara A."/>
            <person name="Ohji S."/>
            <person name="Ichikawa N."/>
        </authorList>
    </citation>
    <scope>NUCLEOTIDE SEQUENCE [LARGE SCALE GENOMIC DNA]</scope>
    <source>
        <strain evidence="6 7">NBRC 102082</strain>
    </source>
</reference>
<evidence type="ECO:0000256" key="1">
    <source>
        <dbReference type="ARBA" id="ARBA00001947"/>
    </source>
</evidence>
<dbReference type="PANTHER" id="PTHR37326">
    <property type="entry name" value="BLL3975 PROTEIN"/>
    <property type="match status" value="1"/>
</dbReference>
<sequence length="334" mass="37141">MATEYLADVIDGKKVIQRLDVSDLSEGEHTFWFRICSNALGQWLHLPVMVYKGSKPGKRFMITAGVHGDEYNGVLVAQKVASQLATADISGSVVIVPTVNLSGMLSHSRDYSSNDPDHSTANLNRFFPGDKNGNEAQRYVYQLWNHLLKPNADLAIDLHTQTSGTIYPLYVFADYRLTDALKMARLMNPDVIFDDPGDPGILETVWNRHNIPSITVEVGVGRYSDYPLIDRTTKGVLNVLNNYQVLIDDGAAMEMEPPFLEGKDLISIRAETGGFYQPQVELLQPVKEGDLLSIQTDSFGKEVKRYYAPRSGVVLSLNVEPMRATGALIVRLIH</sequence>
<organism evidence="6 7">
    <name type="scientific">Vibrio inusitatus NBRC 102082</name>
    <dbReference type="NCBI Taxonomy" id="1219070"/>
    <lineage>
        <taxon>Bacteria</taxon>
        <taxon>Pseudomonadati</taxon>
        <taxon>Pseudomonadota</taxon>
        <taxon>Gammaproteobacteria</taxon>
        <taxon>Vibrionales</taxon>
        <taxon>Vibrionaceae</taxon>
        <taxon>Vibrio</taxon>
    </lineage>
</organism>
<keyword evidence="7" id="KW-1185">Reference proteome</keyword>
<dbReference type="InterPro" id="IPR043795">
    <property type="entry name" value="N-alpha-Ac-DABA-like"/>
</dbReference>
<keyword evidence="3" id="KW-0378">Hydrolase</keyword>